<dbReference type="AlphaFoldDB" id="A0A2M7RG90"/>
<dbReference type="SUPFAM" id="SSF48557">
    <property type="entry name" value="L-aspartase-like"/>
    <property type="match status" value="1"/>
</dbReference>
<comment type="caution">
    <text evidence="2">The sequence shown here is derived from an EMBL/GenBank/DDBJ whole genome shotgun (WGS) entry which is preliminary data.</text>
</comment>
<evidence type="ECO:0000313" key="2">
    <source>
        <dbReference type="EMBL" id="PIY95704.1"/>
    </source>
</evidence>
<name>A0A2M7RG90_9BACT</name>
<dbReference type="InterPro" id="IPR008948">
    <property type="entry name" value="L-Aspartase-like"/>
</dbReference>
<dbReference type="InterPro" id="IPR022761">
    <property type="entry name" value="Fumarate_lyase_N"/>
</dbReference>
<dbReference type="Proteomes" id="UP000230779">
    <property type="component" value="Unassembled WGS sequence"/>
</dbReference>
<gene>
    <name evidence="2" type="ORF">COY66_06075</name>
</gene>
<feature type="domain" description="Fumarate lyase N-terminal" evidence="1">
    <location>
        <begin position="218"/>
        <end position="378"/>
    </location>
</feature>
<accession>A0A2M7RG90</accession>
<sequence>MQPDEFAQSIMRAMIKGYGPEFKYNSPGELLAAAVATPEDIARLMEPFPARGRYRKSTDFLTQVTSGYALGRKRYRLFALRLISLACLMEKYQGVHRDKKIIPGLTPDDEKKLLALGDDINCDILAEILESVAEHDTAAYADAFKILIYCYLPHLAPYIEAVHFMDTSEDNWGNVIGLTLSELVFGHVVSAYIGFCESVLDYVDRYKNTRIWEIPETEDENSIFLLPAFTHQQSSTNSTCTKKFVTPVKQVVQLLLEMTDGNVFKPFAGKFGGITGNYDSHFAAYPDINWFAHGKEYVESLGLYYESIVNQSVSFTREAQHFRTLRTINEQIVKFNLDFRFLVSCPGQFFVKKLRVGRKGSSSNPGKTNLWMFEGAEMLLRKANALLEFNATALQGYTQEGHMGRSVLMRDIGTDFSSIFIALSRMQTELKGCVPNVEKIRRFIEEYPSLSMSAMQYVLKRERFQGDAYREMQSMVMNPDGSYATRAEFMPRFETFLAESGFSPELCAELRSCMNPTQLVRPIEKQATAEIITLRNDISRLRQIQGNTPSLKWYFERQQTI</sequence>
<reference evidence="2 3" key="1">
    <citation type="submission" date="2017-09" db="EMBL/GenBank/DDBJ databases">
        <title>Depth-based differentiation of microbial function through sediment-hosted aquifers and enrichment of novel symbionts in the deep terrestrial subsurface.</title>
        <authorList>
            <person name="Probst A.J."/>
            <person name="Ladd B."/>
            <person name="Jarett J.K."/>
            <person name="Geller-Mcgrath D.E."/>
            <person name="Sieber C.M."/>
            <person name="Emerson J.B."/>
            <person name="Anantharaman K."/>
            <person name="Thomas B.C."/>
            <person name="Malmstrom R."/>
            <person name="Stieglmeier M."/>
            <person name="Klingl A."/>
            <person name="Woyke T."/>
            <person name="Ryan C.M."/>
            <person name="Banfield J.F."/>
        </authorList>
    </citation>
    <scope>NUCLEOTIDE SEQUENCE [LARGE SCALE GENOMIC DNA]</scope>
    <source>
        <strain evidence="2">CG_4_10_14_0_8_um_filter_42_10</strain>
    </source>
</reference>
<evidence type="ECO:0000313" key="3">
    <source>
        <dbReference type="Proteomes" id="UP000230779"/>
    </source>
</evidence>
<organism evidence="2 3">
    <name type="scientific">Candidatus Kerfeldbacteria bacterium CG_4_10_14_0_8_um_filter_42_10</name>
    <dbReference type="NCBI Taxonomy" id="2014248"/>
    <lineage>
        <taxon>Bacteria</taxon>
        <taxon>Candidatus Kerfeldiibacteriota</taxon>
    </lineage>
</organism>
<dbReference type="Gene3D" id="1.20.200.10">
    <property type="entry name" value="Fumarase/aspartase (Central domain)"/>
    <property type="match status" value="1"/>
</dbReference>
<proteinExistence type="predicted"/>
<dbReference type="Pfam" id="PF00206">
    <property type="entry name" value="Lyase_1"/>
    <property type="match status" value="1"/>
</dbReference>
<dbReference type="GO" id="GO:0003824">
    <property type="term" value="F:catalytic activity"/>
    <property type="evidence" value="ECO:0007669"/>
    <property type="project" value="InterPro"/>
</dbReference>
<evidence type="ECO:0000259" key="1">
    <source>
        <dbReference type="Pfam" id="PF00206"/>
    </source>
</evidence>
<dbReference type="EMBL" id="PFMD01000070">
    <property type="protein sequence ID" value="PIY95704.1"/>
    <property type="molecule type" value="Genomic_DNA"/>
</dbReference>
<protein>
    <recommendedName>
        <fullName evidence="1">Fumarate lyase N-terminal domain-containing protein</fullName>
    </recommendedName>
</protein>
<dbReference type="InterPro" id="IPR047136">
    <property type="entry name" value="PurB_bact"/>
</dbReference>
<dbReference type="PANTHER" id="PTHR43411:SF1">
    <property type="entry name" value="ADENYLOSUCCINATE LYASE"/>
    <property type="match status" value="1"/>
</dbReference>
<dbReference type="PANTHER" id="PTHR43411">
    <property type="entry name" value="ADENYLOSUCCINATE LYASE"/>
    <property type="match status" value="1"/>
</dbReference>